<dbReference type="InterPro" id="IPR051063">
    <property type="entry name" value="PDI"/>
</dbReference>
<dbReference type="AlphaFoldDB" id="A0A1S3HT50"/>
<gene>
    <name evidence="6" type="primary">LOC106157954</name>
</gene>
<dbReference type="OMA" id="YHAPPTY"/>
<feature type="domain" description="Thioredoxin" evidence="4">
    <location>
        <begin position="380"/>
        <end position="502"/>
    </location>
</feature>
<dbReference type="Pfam" id="PF00085">
    <property type="entry name" value="Thioredoxin"/>
    <property type="match status" value="5"/>
</dbReference>
<feature type="compositionally biased region" description="Polar residues" evidence="2">
    <location>
        <begin position="754"/>
        <end position="764"/>
    </location>
</feature>
<feature type="compositionally biased region" description="Basic and acidic residues" evidence="2">
    <location>
        <begin position="633"/>
        <end position="642"/>
    </location>
</feature>
<sequence length="810" mass="91773">MEWMHTLVFLLALILCQIPSSLLAKKKGGDLIIDVDDVKEFKKLLKTRTNVLVAFGKTEKALSSKKSLLSEVALEMKGKATVITVDCSEAKKLCKKFKISPSPVELKHYKDGEFNKDYDRKEVVKSMVSFLQDPTGDLPWVEDSSAEDVTHLENPGALNKLLSKEKKPILVMFYAPWCGFCKRLKPDYAAAATELKGHSVLVGMDVDKPEMMPVRQEYNITGFPTIVYFENGKKKYNYGGQNNKEGIISWMKNPEPPKEPEKEAEWADEETEVVHLQDSNFDEYVKDHPSVLVMFYAPWCGHCKKMKPEYVQAAAQLKEEGVEGILAAVDATKERKAAETLKVQGFPTVKYFKDGEYAFDFNERTADKLVEFMKDPKEPPPPPPPEAEWSEQEDIHVNFLTEETFKPFMKKKKHTLVMFYAPWCGHCKKAKPHYTNAAEIYKDDPKIAYAAVDCTKYQSLCTANDVSGYPTFKYYNYGKNPQQYQGGREEADFVNFMKDPNNPEGSTPPPPPQQTPEEQWADVAGAENLNHLTSGTFEAFVKENPSVLVMFYAPWCGHCKAMKPAYGEAAQKLKEQNINGVLAAVDATQERDLTNKYKVTGFPTLKYFRNGEVAFEYNRGRSTSDLVSFMTNPEEKKPEPPKPEAQWSDTPSNIRHLTQATFTPSISDMEQVLVMFYAPWCGHCKRAKPEFEEAANSLQGSTTQFLAAVDCTAASELCSKEGVTGYPTFRYYSRGEFVKKYQGGRSKQDFTDFLNSEKSTASDASKQEQQKQEPPKKEEKKPDPQEGDKKQEPPKKEAPKQEKKPKKEEL</sequence>
<dbReference type="InParanoid" id="A0A1S3HT50"/>
<evidence type="ECO:0000259" key="4">
    <source>
        <dbReference type="PROSITE" id="PS51352"/>
    </source>
</evidence>
<feature type="region of interest" description="Disordered" evidence="2">
    <location>
        <begin position="630"/>
        <end position="651"/>
    </location>
</feature>
<dbReference type="Proteomes" id="UP000085678">
    <property type="component" value="Unplaced"/>
</dbReference>
<evidence type="ECO:0000256" key="2">
    <source>
        <dbReference type="SAM" id="MobiDB-lite"/>
    </source>
</evidence>
<dbReference type="FunFam" id="3.40.30.10:FF:000029">
    <property type="entry name" value="protein disulfide-isomerase A5 isoform X2"/>
    <property type="match status" value="1"/>
</dbReference>
<dbReference type="GO" id="GO:0003756">
    <property type="term" value="F:protein disulfide isomerase activity"/>
    <property type="evidence" value="ECO:0007669"/>
    <property type="project" value="InterPro"/>
</dbReference>
<dbReference type="GO" id="GO:0005783">
    <property type="term" value="C:endoplasmic reticulum"/>
    <property type="evidence" value="ECO:0007669"/>
    <property type="project" value="TreeGrafter"/>
</dbReference>
<keyword evidence="5" id="KW-1185">Reference proteome</keyword>
<feature type="domain" description="Thioredoxin" evidence="4">
    <location>
        <begin position="509"/>
        <end position="635"/>
    </location>
</feature>
<comment type="similarity">
    <text evidence="1">Belongs to the protein disulfide isomerase family.</text>
</comment>
<dbReference type="CDD" id="cd02997">
    <property type="entry name" value="PDI_a_PDIR"/>
    <property type="match status" value="4"/>
</dbReference>
<feature type="domain" description="Thioredoxin" evidence="4">
    <location>
        <begin position="127"/>
        <end position="252"/>
    </location>
</feature>
<dbReference type="RefSeq" id="XP_013389215.1">
    <property type="nucleotide sequence ID" value="XM_013533761.2"/>
</dbReference>
<dbReference type="Gene3D" id="3.40.30.10">
    <property type="entry name" value="Glutaredoxin"/>
    <property type="match status" value="6"/>
</dbReference>
<dbReference type="PROSITE" id="PS00194">
    <property type="entry name" value="THIOREDOXIN_1"/>
    <property type="match status" value="2"/>
</dbReference>
<feature type="domain" description="Thioredoxin" evidence="4">
    <location>
        <begin position="636"/>
        <end position="759"/>
    </location>
</feature>
<dbReference type="PRINTS" id="PR00421">
    <property type="entry name" value="THIOREDOXIN"/>
</dbReference>
<keyword evidence="3" id="KW-0732">Signal</keyword>
<feature type="chain" id="PRO_5010306392" evidence="3">
    <location>
        <begin position="25"/>
        <end position="810"/>
    </location>
</feature>
<organism evidence="5 6">
    <name type="scientific">Lingula anatina</name>
    <name type="common">Brachiopod</name>
    <name type="synonym">Lingula unguis</name>
    <dbReference type="NCBI Taxonomy" id="7574"/>
    <lineage>
        <taxon>Eukaryota</taxon>
        <taxon>Metazoa</taxon>
        <taxon>Spiralia</taxon>
        <taxon>Lophotrochozoa</taxon>
        <taxon>Brachiopoda</taxon>
        <taxon>Linguliformea</taxon>
        <taxon>Lingulata</taxon>
        <taxon>Lingulida</taxon>
        <taxon>Linguloidea</taxon>
        <taxon>Lingulidae</taxon>
        <taxon>Lingula</taxon>
    </lineage>
</organism>
<accession>A0A1S3HT50</accession>
<dbReference type="InterPro" id="IPR036249">
    <property type="entry name" value="Thioredoxin-like_sf"/>
</dbReference>
<dbReference type="PANTHER" id="PTHR45672:SF2">
    <property type="entry name" value="PROTEIN DISULFIDE-ISOMERASE A5"/>
    <property type="match status" value="1"/>
</dbReference>
<reference evidence="6" key="1">
    <citation type="submission" date="2025-08" db="UniProtKB">
        <authorList>
            <consortium name="RefSeq"/>
        </authorList>
    </citation>
    <scope>IDENTIFICATION</scope>
    <source>
        <tissue evidence="6">Gonads</tissue>
    </source>
</reference>
<dbReference type="SUPFAM" id="SSF52833">
    <property type="entry name" value="Thioredoxin-like"/>
    <property type="match status" value="6"/>
</dbReference>
<evidence type="ECO:0000256" key="3">
    <source>
        <dbReference type="SAM" id="SignalP"/>
    </source>
</evidence>
<dbReference type="STRING" id="7574.A0A1S3HT50"/>
<feature type="region of interest" description="Disordered" evidence="2">
    <location>
        <begin position="754"/>
        <end position="810"/>
    </location>
</feature>
<dbReference type="InterPro" id="IPR013766">
    <property type="entry name" value="Thioredoxin_domain"/>
</dbReference>
<dbReference type="InterPro" id="IPR046374">
    <property type="entry name" value="PDI_a_PDIR"/>
</dbReference>
<dbReference type="OrthoDB" id="10264505at2759"/>
<dbReference type="GO" id="GO:0006457">
    <property type="term" value="P:protein folding"/>
    <property type="evidence" value="ECO:0007669"/>
    <property type="project" value="TreeGrafter"/>
</dbReference>
<feature type="compositionally biased region" description="Basic and acidic residues" evidence="2">
    <location>
        <begin position="765"/>
        <end position="810"/>
    </location>
</feature>
<evidence type="ECO:0000313" key="5">
    <source>
        <dbReference type="Proteomes" id="UP000085678"/>
    </source>
</evidence>
<dbReference type="PROSITE" id="PS51352">
    <property type="entry name" value="THIOREDOXIN_2"/>
    <property type="match status" value="5"/>
</dbReference>
<dbReference type="FunCoup" id="A0A1S3HT50">
    <property type="interactions" value="1150"/>
</dbReference>
<dbReference type="InterPro" id="IPR017937">
    <property type="entry name" value="Thioredoxin_CS"/>
</dbReference>
<feature type="signal peptide" evidence="3">
    <location>
        <begin position="1"/>
        <end position="24"/>
    </location>
</feature>
<name>A0A1S3HT50_LINAN</name>
<protein>
    <submittedName>
        <fullName evidence="6">Protein disulfide-isomerase A5-like</fullName>
    </submittedName>
</protein>
<evidence type="ECO:0000256" key="1">
    <source>
        <dbReference type="ARBA" id="ARBA00006347"/>
    </source>
</evidence>
<feature type="region of interest" description="Disordered" evidence="2">
    <location>
        <begin position="495"/>
        <end position="517"/>
    </location>
</feature>
<dbReference type="KEGG" id="lak:106157954"/>
<proteinExistence type="inferred from homology"/>
<dbReference type="GeneID" id="106157954"/>
<evidence type="ECO:0000313" key="6">
    <source>
        <dbReference type="RefSeq" id="XP_013389215.1"/>
    </source>
</evidence>
<dbReference type="PANTHER" id="PTHR45672">
    <property type="entry name" value="PROTEIN DISULFIDE-ISOMERASE C17H9.14C-RELATED"/>
    <property type="match status" value="1"/>
</dbReference>
<feature type="domain" description="Thioredoxin" evidence="4">
    <location>
        <begin position="253"/>
        <end position="378"/>
    </location>
</feature>